<keyword evidence="3" id="KW-1185">Reference proteome</keyword>
<feature type="transmembrane region" description="Helical" evidence="1">
    <location>
        <begin position="156"/>
        <end position="172"/>
    </location>
</feature>
<dbReference type="KEGG" id="qdo:H9Q78_02000"/>
<keyword evidence="1" id="KW-1133">Transmembrane helix</keyword>
<evidence type="ECO:0000313" key="3">
    <source>
        <dbReference type="Proteomes" id="UP000515823"/>
    </source>
</evidence>
<dbReference type="Pfam" id="PF09548">
    <property type="entry name" value="Spore_III_AB"/>
    <property type="match status" value="1"/>
</dbReference>
<accession>A0A7G9G583</accession>
<keyword evidence="1" id="KW-0472">Membrane</keyword>
<name>A0A7G9G583_9FIRM</name>
<dbReference type="InterPro" id="IPR014198">
    <property type="entry name" value="Spore_III_AB"/>
</dbReference>
<organism evidence="2 3">
    <name type="scientific">Qiania dongpingensis</name>
    <dbReference type="NCBI Taxonomy" id="2763669"/>
    <lineage>
        <taxon>Bacteria</taxon>
        <taxon>Bacillati</taxon>
        <taxon>Bacillota</taxon>
        <taxon>Clostridia</taxon>
        <taxon>Lachnospirales</taxon>
        <taxon>Lachnospiraceae</taxon>
        <taxon>Qiania</taxon>
    </lineage>
</organism>
<dbReference type="Proteomes" id="UP000515823">
    <property type="component" value="Chromosome"/>
</dbReference>
<dbReference type="AlphaFoldDB" id="A0A7G9G583"/>
<feature type="transmembrane region" description="Helical" evidence="1">
    <location>
        <begin position="6"/>
        <end position="24"/>
    </location>
</feature>
<reference evidence="2 3" key="1">
    <citation type="submission" date="2020-08" db="EMBL/GenBank/DDBJ databases">
        <authorList>
            <person name="Liu C."/>
            <person name="Sun Q."/>
        </authorList>
    </citation>
    <scope>NUCLEOTIDE SEQUENCE [LARGE SCALE GENOMIC DNA]</scope>
    <source>
        <strain evidence="2 3">NSJ-38</strain>
    </source>
</reference>
<dbReference type="PROSITE" id="PS51257">
    <property type="entry name" value="PROKAR_LIPOPROTEIN"/>
    <property type="match status" value="1"/>
</dbReference>
<evidence type="ECO:0000256" key="1">
    <source>
        <dbReference type="SAM" id="Phobius"/>
    </source>
</evidence>
<proteinExistence type="predicted"/>
<dbReference type="RefSeq" id="WP_249303323.1">
    <property type="nucleotide sequence ID" value="NZ_CP060634.1"/>
</dbReference>
<keyword evidence="1" id="KW-0812">Transmembrane</keyword>
<protein>
    <submittedName>
        <fullName evidence="2">Stage III sporulation protein AB</fullName>
    </submittedName>
</protein>
<evidence type="ECO:0000313" key="2">
    <source>
        <dbReference type="EMBL" id="QNM05965.1"/>
    </source>
</evidence>
<sequence>MTLKIIGAVCIIISCTAIGFSLSYRVHGRYRELTELKKILYLLSGEIKFGSSTLEEAFQTVAERSGPPYDGFFSYLSEEMQKRNSVTLAEIWRSGLETKLKAARLSKGDREILLHVGNDMGCLDKETQLKTLALAGEQLEDVRKSLYIELPKKMKLYNYLGILAGVFLTILLI</sequence>
<dbReference type="PIRSF" id="PIRSF021435">
    <property type="entry name" value="SpoIIIAB"/>
    <property type="match status" value="1"/>
</dbReference>
<gene>
    <name evidence="2" type="ORF">H9Q78_02000</name>
</gene>
<dbReference type="EMBL" id="CP060634">
    <property type="protein sequence ID" value="QNM05965.1"/>
    <property type="molecule type" value="Genomic_DNA"/>
</dbReference>